<dbReference type="Proteomes" id="UP001066276">
    <property type="component" value="Chromosome 12"/>
</dbReference>
<gene>
    <name evidence="2" type="ORF">NDU88_006813</name>
</gene>
<comment type="caution">
    <text evidence="2">The sequence shown here is derived from an EMBL/GenBank/DDBJ whole genome shotgun (WGS) entry which is preliminary data.</text>
</comment>
<evidence type="ECO:0008006" key="4">
    <source>
        <dbReference type="Google" id="ProtNLM"/>
    </source>
</evidence>
<feature type="signal peptide" evidence="1">
    <location>
        <begin position="1"/>
        <end position="20"/>
    </location>
</feature>
<sequence>MSRLVILQALSLSSLTMYSGHLILVCVQNGEPGGTVTVFTLTMYSGHQILARVQTGDPAGAVTLFTMTMFSGHLIPRVSRLVNMQALSLS</sequence>
<evidence type="ECO:0000256" key="1">
    <source>
        <dbReference type="SAM" id="SignalP"/>
    </source>
</evidence>
<organism evidence="2 3">
    <name type="scientific">Pleurodeles waltl</name>
    <name type="common">Iberian ribbed newt</name>
    <dbReference type="NCBI Taxonomy" id="8319"/>
    <lineage>
        <taxon>Eukaryota</taxon>
        <taxon>Metazoa</taxon>
        <taxon>Chordata</taxon>
        <taxon>Craniata</taxon>
        <taxon>Vertebrata</taxon>
        <taxon>Euteleostomi</taxon>
        <taxon>Amphibia</taxon>
        <taxon>Batrachia</taxon>
        <taxon>Caudata</taxon>
        <taxon>Salamandroidea</taxon>
        <taxon>Salamandridae</taxon>
        <taxon>Pleurodelinae</taxon>
        <taxon>Pleurodeles</taxon>
    </lineage>
</organism>
<keyword evidence="1" id="KW-0732">Signal</keyword>
<feature type="chain" id="PRO_5043440160" description="Secreted protein" evidence="1">
    <location>
        <begin position="21"/>
        <end position="90"/>
    </location>
</feature>
<dbReference type="EMBL" id="JANPWB010000016">
    <property type="protein sequence ID" value="KAJ1086697.1"/>
    <property type="molecule type" value="Genomic_DNA"/>
</dbReference>
<evidence type="ECO:0000313" key="2">
    <source>
        <dbReference type="EMBL" id="KAJ1086697.1"/>
    </source>
</evidence>
<keyword evidence="3" id="KW-1185">Reference proteome</keyword>
<proteinExistence type="predicted"/>
<name>A0AAV7L598_PLEWA</name>
<reference evidence="2" key="1">
    <citation type="journal article" date="2022" name="bioRxiv">
        <title>Sequencing and chromosome-scale assembly of the giantPleurodeles waltlgenome.</title>
        <authorList>
            <person name="Brown T."/>
            <person name="Elewa A."/>
            <person name="Iarovenko S."/>
            <person name="Subramanian E."/>
            <person name="Araus A.J."/>
            <person name="Petzold A."/>
            <person name="Susuki M."/>
            <person name="Suzuki K.-i.T."/>
            <person name="Hayashi T."/>
            <person name="Toyoda A."/>
            <person name="Oliveira C."/>
            <person name="Osipova E."/>
            <person name="Leigh N.D."/>
            <person name="Simon A."/>
            <person name="Yun M.H."/>
        </authorList>
    </citation>
    <scope>NUCLEOTIDE SEQUENCE</scope>
    <source>
        <strain evidence="2">20211129_DDA</strain>
        <tissue evidence="2">Liver</tissue>
    </source>
</reference>
<protein>
    <recommendedName>
        <fullName evidence="4">Secreted protein</fullName>
    </recommendedName>
</protein>
<evidence type="ECO:0000313" key="3">
    <source>
        <dbReference type="Proteomes" id="UP001066276"/>
    </source>
</evidence>
<accession>A0AAV7L598</accession>
<dbReference type="AlphaFoldDB" id="A0AAV7L598"/>